<comment type="catalytic activity">
    <reaction evidence="2">
        <text>adenosylcob(III)inamide phosphate + GTP + H(+) = adenosylcob(III)inamide-GDP + diphosphate</text>
        <dbReference type="Rhea" id="RHEA:22712"/>
        <dbReference type="ChEBI" id="CHEBI:15378"/>
        <dbReference type="ChEBI" id="CHEBI:33019"/>
        <dbReference type="ChEBI" id="CHEBI:37565"/>
        <dbReference type="ChEBI" id="CHEBI:58502"/>
        <dbReference type="ChEBI" id="CHEBI:60487"/>
        <dbReference type="EC" id="2.7.7.62"/>
    </reaction>
</comment>
<keyword evidence="18" id="KW-0548">Nucleotidyltransferase</keyword>
<dbReference type="Proteomes" id="UP000700732">
    <property type="component" value="Unassembled WGS sequence"/>
</dbReference>
<name>A0ABR6W4Q8_9BACT</name>
<comment type="pathway">
    <text evidence="6">Cofactor biosynthesis; adenosylcobalamin biosynthesis; adenosylcobalamin from cob(II)yrinate a,c-diamide: step 5/7.</text>
</comment>
<dbReference type="CDD" id="cd00544">
    <property type="entry name" value="CobU"/>
    <property type="match status" value="1"/>
</dbReference>
<comment type="similarity">
    <text evidence="7">Belongs to the CobU/CobP family.</text>
</comment>
<protein>
    <recommendedName>
        <fullName evidence="16">Adenosylcobinamide kinase</fullName>
        <ecNumber evidence="8">2.7.1.156</ecNumber>
        <ecNumber evidence="9">2.7.7.62</ecNumber>
    </recommendedName>
    <alternativeName>
        <fullName evidence="17">Adenosylcobinamide-phosphate guanylyltransferase</fullName>
    </alternativeName>
</protein>
<evidence type="ECO:0000256" key="1">
    <source>
        <dbReference type="ARBA" id="ARBA00000312"/>
    </source>
</evidence>
<comment type="function">
    <text evidence="4">Catalyzes ATP-dependent phosphorylation of adenosylcobinamide and addition of GMP to adenosylcobinamide phosphate.</text>
</comment>
<keyword evidence="13 18" id="KW-0418">Kinase</keyword>
<evidence type="ECO:0000256" key="12">
    <source>
        <dbReference type="ARBA" id="ARBA00022741"/>
    </source>
</evidence>
<evidence type="ECO:0000256" key="10">
    <source>
        <dbReference type="ARBA" id="ARBA00022573"/>
    </source>
</evidence>
<dbReference type="EMBL" id="VFIA01000010">
    <property type="protein sequence ID" value="MBC3791596.1"/>
    <property type="molecule type" value="Genomic_DNA"/>
</dbReference>
<evidence type="ECO:0000256" key="5">
    <source>
        <dbReference type="ARBA" id="ARBA00004692"/>
    </source>
</evidence>
<dbReference type="Pfam" id="PF02283">
    <property type="entry name" value="CobU"/>
    <property type="match status" value="1"/>
</dbReference>
<evidence type="ECO:0000256" key="7">
    <source>
        <dbReference type="ARBA" id="ARBA00007490"/>
    </source>
</evidence>
<reference evidence="18 19" key="1">
    <citation type="submission" date="2019-06" db="EMBL/GenBank/DDBJ databases">
        <title>Spirosoma utsteinense sp. nov. isolated from Antarctic ice-free soils.</title>
        <authorList>
            <person name="Tahon G."/>
        </authorList>
    </citation>
    <scope>NUCLEOTIDE SEQUENCE [LARGE SCALE GENOMIC DNA]</scope>
    <source>
        <strain evidence="18 19">LMG 31447</strain>
    </source>
</reference>
<dbReference type="Gene3D" id="3.40.50.300">
    <property type="entry name" value="P-loop containing nucleotide triphosphate hydrolases"/>
    <property type="match status" value="1"/>
</dbReference>
<evidence type="ECO:0000256" key="17">
    <source>
        <dbReference type="ARBA" id="ARBA00030571"/>
    </source>
</evidence>
<evidence type="ECO:0000256" key="13">
    <source>
        <dbReference type="ARBA" id="ARBA00022777"/>
    </source>
</evidence>
<keyword evidence="14" id="KW-0067">ATP-binding</keyword>
<keyword evidence="19" id="KW-1185">Reference proteome</keyword>
<evidence type="ECO:0000256" key="3">
    <source>
        <dbReference type="ARBA" id="ARBA00001522"/>
    </source>
</evidence>
<dbReference type="RefSeq" id="WP_186737390.1">
    <property type="nucleotide sequence ID" value="NZ_VFIA01000010.1"/>
</dbReference>
<dbReference type="EC" id="2.7.7.62" evidence="9"/>
<proteinExistence type="inferred from homology"/>
<comment type="pathway">
    <text evidence="5">Cofactor biosynthesis; adenosylcobalamin biosynthesis; adenosylcobalamin from cob(II)yrinate a,c-diamide: step 6/7.</text>
</comment>
<comment type="caution">
    <text evidence="18">The sequence shown here is derived from an EMBL/GenBank/DDBJ whole genome shotgun (WGS) entry which is preliminary data.</text>
</comment>
<evidence type="ECO:0000256" key="8">
    <source>
        <dbReference type="ARBA" id="ARBA00012016"/>
    </source>
</evidence>
<evidence type="ECO:0000256" key="14">
    <source>
        <dbReference type="ARBA" id="ARBA00022840"/>
    </source>
</evidence>
<dbReference type="GO" id="GO:0016779">
    <property type="term" value="F:nucleotidyltransferase activity"/>
    <property type="evidence" value="ECO:0007669"/>
    <property type="project" value="UniProtKB-KW"/>
</dbReference>
<evidence type="ECO:0000256" key="2">
    <source>
        <dbReference type="ARBA" id="ARBA00000711"/>
    </source>
</evidence>
<accession>A0ABR6W4Q8</accession>
<comment type="catalytic activity">
    <reaction evidence="3">
        <text>adenosylcob(III)inamide + GTP = adenosylcob(III)inamide phosphate + GDP + H(+)</text>
        <dbReference type="Rhea" id="RHEA:15765"/>
        <dbReference type="ChEBI" id="CHEBI:2480"/>
        <dbReference type="ChEBI" id="CHEBI:15378"/>
        <dbReference type="ChEBI" id="CHEBI:37565"/>
        <dbReference type="ChEBI" id="CHEBI:58189"/>
        <dbReference type="ChEBI" id="CHEBI:58502"/>
        <dbReference type="EC" id="2.7.1.156"/>
    </reaction>
</comment>
<dbReference type="GO" id="GO:0016301">
    <property type="term" value="F:kinase activity"/>
    <property type="evidence" value="ECO:0007669"/>
    <property type="project" value="UniProtKB-KW"/>
</dbReference>
<evidence type="ECO:0000256" key="15">
    <source>
        <dbReference type="ARBA" id="ARBA00023134"/>
    </source>
</evidence>
<dbReference type="SUPFAM" id="SSF52540">
    <property type="entry name" value="P-loop containing nucleoside triphosphate hydrolases"/>
    <property type="match status" value="1"/>
</dbReference>
<dbReference type="InterPro" id="IPR027417">
    <property type="entry name" value="P-loop_NTPase"/>
</dbReference>
<dbReference type="PANTHER" id="PTHR34848:SF1">
    <property type="entry name" value="BIFUNCTIONAL ADENOSYLCOBALAMIN BIOSYNTHESIS PROTEIN COBU"/>
    <property type="match status" value="1"/>
</dbReference>
<evidence type="ECO:0000256" key="16">
    <source>
        <dbReference type="ARBA" id="ARBA00029570"/>
    </source>
</evidence>
<evidence type="ECO:0000313" key="18">
    <source>
        <dbReference type="EMBL" id="MBC3791596.1"/>
    </source>
</evidence>
<keyword evidence="12" id="KW-0547">Nucleotide-binding</keyword>
<evidence type="ECO:0000256" key="11">
    <source>
        <dbReference type="ARBA" id="ARBA00022679"/>
    </source>
</evidence>
<gene>
    <name evidence="18" type="ORF">FH603_2101</name>
</gene>
<dbReference type="PANTHER" id="PTHR34848">
    <property type="match status" value="1"/>
</dbReference>
<dbReference type="EC" id="2.7.1.156" evidence="8"/>
<comment type="catalytic activity">
    <reaction evidence="1">
        <text>adenosylcob(III)inamide + ATP = adenosylcob(III)inamide phosphate + ADP + H(+)</text>
        <dbReference type="Rhea" id="RHEA:15769"/>
        <dbReference type="ChEBI" id="CHEBI:2480"/>
        <dbReference type="ChEBI" id="CHEBI:15378"/>
        <dbReference type="ChEBI" id="CHEBI:30616"/>
        <dbReference type="ChEBI" id="CHEBI:58502"/>
        <dbReference type="ChEBI" id="CHEBI:456216"/>
        <dbReference type="EC" id="2.7.1.156"/>
    </reaction>
</comment>
<evidence type="ECO:0000256" key="6">
    <source>
        <dbReference type="ARBA" id="ARBA00005159"/>
    </source>
</evidence>
<keyword evidence="11" id="KW-0808">Transferase</keyword>
<keyword evidence="15" id="KW-0342">GTP-binding</keyword>
<sequence>MPTRQAYLHLVTGGARSGKSRYAQELARQWSETPIYVATAKIWDEDFSRRVAHHQQDRGPEWTVYEEQRQVSGLPLAGQVVMIDCVTLWLTNFFGDTKQDVPQALALFTQEIDALLALPGKFVIVTNELGMGLHADTAVGRAFTDLQGWANQYVARQADAVTFMVSGLPMPVKTSLL</sequence>
<evidence type="ECO:0000256" key="4">
    <source>
        <dbReference type="ARBA" id="ARBA00003889"/>
    </source>
</evidence>
<organism evidence="18 19">
    <name type="scientific">Spirosoma utsteinense</name>
    <dbReference type="NCBI Taxonomy" id="2585773"/>
    <lineage>
        <taxon>Bacteria</taxon>
        <taxon>Pseudomonadati</taxon>
        <taxon>Bacteroidota</taxon>
        <taxon>Cytophagia</taxon>
        <taxon>Cytophagales</taxon>
        <taxon>Cytophagaceae</taxon>
        <taxon>Spirosoma</taxon>
    </lineage>
</organism>
<evidence type="ECO:0000256" key="9">
    <source>
        <dbReference type="ARBA" id="ARBA00012523"/>
    </source>
</evidence>
<dbReference type="InterPro" id="IPR003203">
    <property type="entry name" value="CobU/CobP"/>
</dbReference>
<dbReference type="PIRSF" id="PIRSF006135">
    <property type="entry name" value="CobU"/>
    <property type="match status" value="1"/>
</dbReference>
<evidence type="ECO:0000313" key="19">
    <source>
        <dbReference type="Proteomes" id="UP000700732"/>
    </source>
</evidence>
<keyword evidence="10" id="KW-0169">Cobalamin biosynthesis</keyword>